<name>A0A0E3MBD2_CLOSL</name>
<dbReference type="PANTHER" id="PTHR30086">
    <property type="entry name" value="ARGININE EXPORTER PROTEIN ARGO"/>
    <property type="match status" value="1"/>
</dbReference>
<dbReference type="KEGG" id="csq:CSCA_4434"/>
<dbReference type="GO" id="GO:0015171">
    <property type="term" value="F:amino acid transmembrane transporter activity"/>
    <property type="evidence" value="ECO:0007669"/>
    <property type="project" value="TreeGrafter"/>
</dbReference>
<dbReference type="GO" id="GO:0005886">
    <property type="term" value="C:plasma membrane"/>
    <property type="evidence" value="ECO:0007669"/>
    <property type="project" value="UniProtKB-SubCell"/>
</dbReference>
<dbReference type="Pfam" id="PF01810">
    <property type="entry name" value="LysE"/>
    <property type="match status" value="1"/>
</dbReference>
<keyword evidence="4 6" id="KW-1133">Transmembrane helix</keyword>
<dbReference type="EMBL" id="CP009933">
    <property type="protein sequence ID" value="AKA71559.1"/>
    <property type="molecule type" value="Genomic_DNA"/>
</dbReference>
<feature type="transmembrane region" description="Helical" evidence="6">
    <location>
        <begin position="111"/>
        <end position="127"/>
    </location>
</feature>
<feature type="transmembrane region" description="Helical" evidence="6">
    <location>
        <begin position="182"/>
        <end position="202"/>
    </location>
</feature>
<evidence type="ECO:0000313" key="7">
    <source>
        <dbReference type="EMBL" id="AKA71559.1"/>
    </source>
</evidence>
<keyword evidence="8" id="KW-1185">Reference proteome</keyword>
<evidence type="ECO:0000256" key="4">
    <source>
        <dbReference type="ARBA" id="ARBA00022989"/>
    </source>
</evidence>
<keyword evidence="2" id="KW-1003">Cell membrane</keyword>
<feature type="transmembrane region" description="Helical" evidence="6">
    <location>
        <begin position="69"/>
        <end position="90"/>
    </location>
</feature>
<dbReference type="PANTHER" id="PTHR30086:SF20">
    <property type="entry name" value="ARGININE EXPORTER PROTEIN ARGO-RELATED"/>
    <property type="match status" value="1"/>
</dbReference>
<dbReference type="InterPro" id="IPR001123">
    <property type="entry name" value="LeuE-type"/>
</dbReference>
<protein>
    <submittedName>
        <fullName evidence="7">Lysine exporter protein (LYSE/YGGA)</fullName>
    </submittedName>
</protein>
<evidence type="ECO:0000256" key="3">
    <source>
        <dbReference type="ARBA" id="ARBA00022692"/>
    </source>
</evidence>
<proteinExistence type="predicted"/>
<evidence type="ECO:0000313" key="8">
    <source>
        <dbReference type="Proteomes" id="UP000033115"/>
    </source>
</evidence>
<dbReference type="AlphaFoldDB" id="A0A0E3MBD2"/>
<gene>
    <name evidence="7" type="ORF">CSCA_4434</name>
</gene>
<evidence type="ECO:0000256" key="5">
    <source>
        <dbReference type="ARBA" id="ARBA00023136"/>
    </source>
</evidence>
<accession>A0A0E3MBD2</accession>
<evidence type="ECO:0000256" key="1">
    <source>
        <dbReference type="ARBA" id="ARBA00004651"/>
    </source>
</evidence>
<dbReference type="Proteomes" id="UP000033115">
    <property type="component" value="Chromosome"/>
</dbReference>
<feature type="transmembrane region" description="Helical" evidence="6">
    <location>
        <begin position="38"/>
        <end position="63"/>
    </location>
</feature>
<comment type="subcellular location">
    <subcellularLocation>
        <location evidence="1">Cell membrane</location>
        <topology evidence="1">Multi-pass membrane protein</topology>
    </subcellularLocation>
</comment>
<evidence type="ECO:0000256" key="2">
    <source>
        <dbReference type="ARBA" id="ARBA00022475"/>
    </source>
</evidence>
<dbReference type="HOGENOM" id="CLU_087840_0_1_9"/>
<dbReference type="STRING" id="1548.CSCA_4434"/>
<keyword evidence="3 6" id="KW-0812">Transmembrane</keyword>
<organism evidence="7 8">
    <name type="scientific">Clostridium scatologenes</name>
    <dbReference type="NCBI Taxonomy" id="1548"/>
    <lineage>
        <taxon>Bacteria</taxon>
        <taxon>Bacillati</taxon>
        <taxon>Bacillota</taxon>
        <taxon>Clostridia</taxon>
        <taxon>Eubacteriales</taxon>
        <taxon>Clostridiaceae</taxon>
        <taxon>Clostridium</taxon>
    </lineage>
</organism>
<feature type="transmembrane region" description="Helical" evidence="6">
    <location>
        <begin position="147"/>
        <end position="170"/>
    </location>
</feature>
<evidence type="ECO:0000256" key="6">
    <source>
        <dbReference type="SAM" id="Phobius"/>
    </source>
</evidence>
<dbReference type="RefSeq" id="WP_029159419.1">
    <property type="nucleotide sequence ID" value="NZ_CP009933.1"/>
</dbReference>
<sequence>MIKYLIQGFVLGLSYVAPIGMQNLYVINSSISMSKKRAYEVAFITIFFDISLSLSSFFGIGLLINRFNFLKLTILLLGSIIVLYIGICLIRSKPNLSTQTSTDPNIPISKIALACFTVTWLNPQAILDGTLLLGSFRASLPLNTYNFFIGGVCTASIVWFTFLATIFSIFKNTLNEKILKKINILCGCIVMFYGIKLLYSFLKAI</sequence>
<reference evidence="7 8" key="1">
    <citation type="journal article" date="2015" name="J. Biotechnol.">
        <title>Complete genome sequence of a malodorant-producing acetogen, Clostridium scatologenes ATCC 25775(T).</title>
        <authorList>
            <person name="Zhu Z."/>
            <person name="Guo T."/>
            <person name="Zheng H."/>
            <person name="Song T."/>
            <person name="Ouyang P."/>
            <person name="Xie J."/>
        </authorList>
    </citation>
    <scope>NUCLEOTIDE SEQUENCE [LARGE SCALE GENOMIC DNA]</scope>
    <source>
        <strain evidence="7 8">ATCC 25775</strain>
    </source>
</reference>
<feature type="transmembrane region" description="Helical" evidence="6">
    <location>
        <begin position="6"/>
        <end position="26"/>
    </location>
</feature>
<keyword evidence="5 6" id="KW-0472">Membrane</keyword>